<name>A0A375I344_9ACTN</name>
<evidence type="ECO:0000313" key="3">
    <source>
        <dbReference type="EMBL" id="SPF67642.1"/>
    </source>
</evidence>
<proteinExistence type="predicted"/>
<dbReference type="InterPro" id="IPR003848">
    <property type="entry name" value="DUF218"/>
</dbReference>
<keyword evidence="1" id="KW-0472">Membrane</keyword>
<keyword evidence="4" id="KW-1185">Reference proteome</keyword>
<evidence type="ECO:0000259" key="2">
    <source>
        <dbReference type="Pfam" id="PF02698"/>
    </source>
</evidence>
<feature type="transmembrane region" description="Helical" evidence="1">
    <location>
        <begin position="20"/>
        <end position="40"/>
    </location>
</feature>
<organism evidence="3 4">
    <name type="scientific">Propionibacterium ruminifibrarum</name>
    <dbReference type="NCBI Taxonomy" id="1962131"/>
    <lineage>
        <taxon>Bacteria</taxon>
        <taxon>Bacillati</taxon>
        <taxon>Actinomycetota</taxon>
        <taxon>Actinomycetes</taxon>
        <taxon>Propionibacteriales</taxon>
        <taxon>Propionibacteriaceae</taxon>
        <taxon>Propionibacterium</taxon>
    </lineage>
</organism>
<evidence type="ECO:0000256" key="1">
    <source>
        <dbReference type="SAM" id="Phobius"/>
    </source>
</evidence>
<protein>
    <submittedName>
        <fullName evidence="3">Rossmann-like alpha/beta/alpha sandwich fold</fullName>
    </submittedName>
</protein>
<keyword evidence="1" id="KW-0812">Transmembrane</keyword>
<evidence type="ECO:0000313" key="4">
    <source>
        <dbReference type="Proteomes" id="UP000265962"/>
    </source>
</evidence>
<sequence>MSGQRSRPGGRGPGRLGRVLWLLVVVLVLVLGVLDIRLVAFPRHETAPGHADVLFVLGPHDSGRVAYALQLMNDGVADELVVSTPVLGSVFRPEPSTSFCAEEHPYPVTCFEPDPSTTRGEAAQLARWRGERGWDRVIVLTTRPHVSRTRYVMGQCAGGPVTVWSYDAAMTPLGWAYQFAYQGLAFIKAIAMGECR</sequence>
<reference evidence="4" key="1">
    <citation type="submission" date="2018-02" db="EMBL/GenBank/DDBJ databases">
        <authorList>
            <person name="Hornung B."/>
        </authorList>
    </citation>
    <scope>NUCLEOTIDE SEQUENCE [LARGE SCALE GENOMIC DNA]</scope>
</reference>
<feature type="domain" description="DUF218" evidence="2">
    <location>
        <begin position="52"/>
        <end position="163"/>
    </location>
</feature>
<gene>
    <name evidence="3" type="ORF">PROPJV5_0599</name>
</gene>
<dbReference type="RefSeq" id="WP_119714846.1">
    <property type="nucleotide sequence ID" value="NZ_OMOH01000002.1"/>
</dbReference>
<dbReference type="Proteomes" id="UP000265962">
    <property type="component" value="Unassembled WGS sequence"/>
</dbReference>
<dbReference type="OrthoDB" id="4772924at2"/>
<dbReference type="EMBL" id="OMOH01000002">
    <property type="protein sequence ID" value="SPF67642.1"/>
    <property type="molecule type" value="Genomic_DNA"/>
</dbReference>
<keyword evidence="1" id="KW-1133">Transmembrane helix</keyword>
<dbReference type="Pfam" id="PF02698">
    <property type="entry name" value="DUF218"/>
    <property type="match status" value="1"/>
</dbReference>
<dbReference type="AlphaFoldDB" id="A0A375I344"/>
<accession>A0A375I344</accession>